<accession>A0A8S1IVW6</accession>
<dbReference type="AlphaFoldDB" id="A0A8S1IVW6"/>
<evidence type="ECO:0000313" key="2">
    <source>
        <dbReference type="Proteomes" id="UP000708148"/>
    </source>
</evidence>
<dbReference type="Proteomes" id="UP000708148">
    <property type="component" value="Unassembled WGS sequence"/>
</dbReference>
<comment type="caution">
    <text evidence="1">The sequence shown here is derived from an EMBL/GenBank/DDBJ whole genome shotgun (WGS) entry which is preliminary data.</text>
</comment>
<proteinExistence type="predicted"/>
<evidence type="ECO:0000313" key="1">
    <source>
        <dbReference type="EMBL" id="CAD7699079.1"/>
    </source>
</evidence>
<name>A0A8S1IVW6_9CHLO</name>
<protein>
    <submittedName>
        <fullName evidence="1">Uncharacterized protein</fullName>
    </submittedName>
</protein>
<organism evidence="1 2">
    <name type="scientific">Ostreobium quekettii</name>
    <dbReference type="NCBI Taxonomy" id="121088"/>
    <lineage>
        <taxon>Eukaryota</taxon>
        <taxon>Viridiplantae</taxon>
        <taxon>Chlorophyta</taxon>
        <taxon>core chlorophytes</taxon>
        <taxon>Ulvophyceae</taxon>
        <taxon>TCBD clade</taxon>
        <taxon>Bryopsidales</taxon>
        <taxon>Ostreobineae</taxon>
        <taxon>Ostreobiaceae</taxon>
        <taxon>Ostreobium</taxon>
    </lineage>
</organism>
<keyword evidence="2" id="KW-1185">Reference proteome</keyword>
<dbReference type="EMBL" id="CAJHUC010000950">
    <property type="protein sequence ID" value="CAD7699079.1"/>
    <property type="molecule type" value="Genomic_DNA"/>
</dbReference>
<gene>
    <name evidence="1" type="ORF">OSTQU699_LOCUS4438</name>
</gene>
<reference evidence="1" key="1">
    <citation type="submission" date="2020-12" db="EMBL/GenBank/DDBJ databases">
        <authorList>
            <person name="Iha C."/>
        </authorList>
    </citation>
    <scope>NUCLEOTIDE SEQUENCE</scope>
</reference>
<sequence length="129" mass="13742">MCCGTRSETSRPHRSAVRLSALRFGARSCAHTLIALVHQVEFRMCMHACTWKCHKIAPFFSAAVMGVAKRADAEGYGSECVHCFLGCAALEHNIVDRMLWAAGRSADSKSVVTGMASAAYTGMGNAGTG</sequence>